<evidence type="ECO:0000313" key="1">
    <source>
        <dbReference type="EMBL" id="QDS94731.1"/>
    </source>
</evidence>
<sequence>MRADHTLFKKMESLVAETIHQDFLSSWVDYRKDFVAAATNYAASDIASLIRDVANHRPTAYGVDRKTRSAKRAELKERFENDVIEMKDESVAARRRCSCEEAGTQQNPSAKFPSRHTQHPCVCRLD</sequence>
<keyword evidence="2" id="KW-1185">Reference proteome</keyword>
<reference evidence="1 2" key="1">
    <citation type="submission" date="2019-02" db="EMBL/GenBank/DDBJ databases">
        <title>Deep-cultivation of Planctomycetes and their phenomic and genomic characterization uncovers novel biology.</title>
        <authorList>
            <person name="Wiegand S."/>
            <person name="Jogler M."/>
            <person name="Boedeker C."/>
            <person name="Pinto D."/>
            <person name="Vollmers J."/>
            <person name="Rivas-Marin E."/>
            <person name="Kohn T."/>
            <person name="Peeters S.H."/>
            <person name="Heuer A."/>
            <person name="Rast P."/>
            <person name="Oberbeckmann S."/>
            <person name="Bunk B."/>
            <person name="Jeske O."/>
            <person name="Meyerdierks A."/>
            <person name="Storesund J.E."/>
            <person name="Kallscheuer N."/>
            <person name="Luecker S."/>
            <person name="Lage O.M."/>
            <person name="Pohl T."/>
            <person name="Merkel B.J."/>
            <person name="Hornburger P."/>
            <person name="Mueller R.-W."/>
            <person name="Bruemmer F."/>
            <person name="Labrenz M."/>
            <person name="Spormann A.M."/>
            <person name="Op den Camp H."/>
            <person name="Overmann J."/>
            <person name="Amann R."/>
            <person name="Jetten M.S.M."/>
            <person name="Mascher T."/>
            <person name="Medema M.H."/>
            <person name="Devos D.P."/>
            <person name="Kaster A.-K."/>
            <person name="Ovreas L."/>
            <person name="Rohde M."/>
            <person name="Galperin M.Y."/>
            <person name="Jogler C."/>
        </authorList>
    </citation>
    <scope>NUCLEOTIDE SEQUENCE [LARGE SCALE GENOMIC DNA]</scope>
    <source>
        <strain evidence="1 2">FF011L</strain>
    </source>
</reference>
<dbReference type="AlphaFoldDB" id="A0A517MIL2"/>
<protein>
    <submittedName>
        <fullName evidence="1">Uncharacterized protein</fullName>
    </submittedName>
</protein>
<accession>A0A517MIL2</accession>
<dbReference type="Proteomes" id="UP000320672">
    <property type="component" value="Chromosome"/>
</dbReference>
<evidence type="ECO:0000313" key="2">
    <source>
        <dbReference type="Proteomes" id="UP000320672"/>
    </source>
</evidence>
<gene>
    <name evidence="1" type="ORF">FF011L_35120</name>
</gene>
<organism evidence="1 2">
    <name type="scientific">Roseimaritima multifibrata</name>
    <dbReference type="NCBI Taxonomy" id="1930274"/>
    <lineage>
        <taxon>Bacteria</taxon>
        <taxon>Pseudomonadati</taxon>
        <taxon>Planctomycetota</taxon>
        <taxon>Planctomycetia</taxon>
        <taxon>Pirellulales</taxon>
        <taxon>Pirellulaceae</taxon>
        <taxon>Roseimaritima</taxon>
    </lineage>
</organism>
<dbReference type="KEGG" id="rml:FF011L_35120"/>
<dbReference type="EMBL" id="CP036262">
    <property type="protein sequence ID" value="QDS94731.1"/>
    <property type="molecule type" value="Genomic_DNA"/>
</dbReference>
<name>A0A517MIL2_9BACT</name>
<proteinExistence type="predicted"/>